<dbReference type="Proteomes" id="UP000078237">
    <property type="component" value="Unassembled WGS sequence"/>
</dbReference>
<dbReference type="OrthoDB" id="446368at2759"/>
<comment type="caution">
    <text evidence="11">The sequence shown here is derived from an EMBL/GenBank/DDBJ whole genome shotgun (WGS) entry which is preliminary data.</text>
</comment>
<dbReference type="PROSITE" id="PS50850">
    <property type="entry name" value="MFS"/>
    <property type="match status" value="1"/>
</dbReference>
<protein>
    <submittedName>
        <fullName evidence="11">Transporter mfs2</fullName>
    </submittedName>
</protein>
<feature type="transmembrane region" description="Helical" evidence="9">
    <location>
        <begin position="348"/>
        <end position="369"/>
    </location>
</feature>
<feature type="transmembrane region" description="Helical" evidence="9">
    <location>
        <begin position="481"/>
        <end position="503"/>
    </location>
</feature>
<evidence type="ECO:0000256" key="1">
    <source>
        <dbReference type="ARBA" id="ARBA00004651"/>
    </source>
</evidence>
<feature type="transmembrane region" description="Helical" evidence="9">
    <location>
        <begin position="81"/>
        <end position="102"/>
    </location>
</feature>
<gene>
    <name evidence="11" type="ORF">MMYC01_205276</name>
</gene>
<comment type="subcellular location">
    <subcellularLocation>
        <location evidence="1">Cell membrane</location>
        <topology evidence="1">Multi-pass membrane protein</topology>
    </subcellularLocation>
</comment>
<comment type="similarity">
    <text evidence="7">Belongs to the major facilitator superfamily. DHA1 family. Polyamines/proton antiporter (TC 2.A.1.2.16) subfamily.</text>
</comment>
<feature type="transmembrane region" description="Helical" evidence="9">
    <location>
        <begin position="312"/>
        <end position="336"/>
    </location>
</feature>
<keyword evidence="6 9" id="KW-0472">Membrane</keyword>
<evidence type="ECO:0000256" key="6">
    <source>
        <dbReference type="ARBA" id="ARBA00023136"/>
    </source>
</evidence>
<sequence length="577" mass="62527">MANVQSSASSLTIREAPAELESQRPRNKVPHWFLVLNPAGVTDEVLNHKYAGDGTSESPYVVDFLPYDASNPQQYPQHKKWTITILQAIATLAVAFVSTAYSGGVFEIIRYFQVSTTVATLGISLFVLGFAIGPLLWAPLSEFYGRQIVFFITYMALTAFNAGAAGAQNIETLIILRFFAGSFGASPLTNSGGVIADMFNANERGIASGVFAMAPFLGPSIGPIVGGFLGEAEGWRWIEGLMAIFTGVIWLACAAYVPETYAPVLLRRRAAKLSEMTGKVYVSKMDLAAAARSEQVKTTLLRPWILLFREPIVLLTSIYLAIVYGTLYLLFAAFPIVFQLNRGWSPGIGGLAFVGVAVGMVAAVGYAMLDNRRYTRVAEAHGGTAPPEARLPPAIIGSVLLPVGLFWFAWTNGPEIHWIVPIVASAFFAAGLVGVFLSLLTYMIDSYTVFAASVLAANSVLRSLFGAAFPLFTTYMYQDLGIHWASAVPAFLSLACMPFPLLFYRYGARIRKRCKYAAEAAEVFERMHAQHQEKGNEAPMPAGSESRAVLSEGEETVLGDEEEGRERGKVGKGPGRV</sequence>
<dbReference type="Gene3D" id="1.20.1250.20">
    <property type="entry name" value="MFS general substrate transporter like domains"/>
    <property type="match status" value="1"/>
</dbReference>
<evidence type="ECO:0000256" key="2">
    <source>
        <dbReference type="ARBA" id="ARBA00022448"/>
    </source>
</evidence>
<evidence type="ECO:0000256" key="7">
    <source>
        <dbReference type="ARBA" id="ARBA00038459"/>
    </source>
</evidence>
<feature type="transmembrane region" description="Helical" evidence="9">
    <location>
        <begin position="108"/>
        <end position="136"/>
    </location>
</feature>
<keyword evidence="5 9" id="KW-1133">Transmembrane helix</keyword>
<accession>A0A175W3H7</accession>
<dbReference type="PANTHER" id="PTHR23502:SF186">
    <property type="entry name" value="MAJOR FACILITATOR SUPERFAMILY (MFS) PROFILE DOMAIN-CONTAINING PROTEIN"/>
    <property type="match status" value="1"/>
</dbReference>
<dbReference type="GO" id="GO:0005886">
    <property type="term" value="C:plasma membrane"/>
    <property type="evidence" value="ECO:0007669"/>
    <property type="project" value="UniProtKB-SubCell"/>
</dbReference>
<evidence type="ECO:0000256" key="3">
    <source>
        <dbReference type="ARBA" id="ARBA00022475"/>
    </source>
</evidence>
<feature type="region of interest" description="Disordered" evidence="8">
    <location>
        <begin position="532"/>
        <end position="577"/>
    </location>
</feature>
<dbReference type="InterPro" id="IPR011701">
    <property type="entry name" value="MFS"/>
</dbReference>
<evidence type="ECO:0000256" key="8">
    <source>
        <dbReference type="SAM" id="MobiDB-lite"/>
    </source>
</evidence>
<evidence type="ECO:0000256" key="5">
    <source>
        <dbReference type="ARBA" id="ARBA00022989"/>
    </source>
</evidence>
<evidence type="ECO:0000259" key="10">
    <source>
        <dbReference type="PROSITE" id="PS50850"/>
    </source>
</evidence>
<proteinExistence type="inferred from homology"/>
<dbReference type="InterPro" id="IPR036259">
    <property type="entry name" value="MFS_trans_sf"/>
</dbReference>
<dbReference type="VEuPathDB" id="FungiDB:MMYC01_205276"/>
<dbReference type="AlphaFoldDB" id="A0A175W3H7"/>
<reference evidence="11 12" key="1">
    <citation type="journal article" date="2016" name="Genome Announc.">
        <title>Genome Sequence of Madurella mycetomatis mm55, Isolated from a Human Mycetoma Case in Sudan.</title>
        <authorList>
            <person name="Smit S."/>
            <person name="Derks M.F."/>
            <person name="Bervoets S."/>
            <person name="Fahal A."/>
            <person name="van Leeuwen W."/>
            <person name="van Belkum A."/>
            <person name="van de Sande W.W."/>
        </authorList>
    </citation>
    <scope>NUCLEOTIDE SEQUENCE [LARGE SCALE GENOMIC DNA]</scope>
    <source>
        <strain evidence="12">mm55</strain>
    </source>
</reference>
<keyword evidence="4 9" id="KW-0812">Transmembrane</keyword>
<dbReference type="EMBL" id="LCTW02000136">
    <property type="protein sequence ID" value="KXX78019.1"/>
    <property type="molecule type" value="Genomic_DNA"/>
</dbReference>
<feature type="domain" description="Major facilitator superfamily (MFS) profile" evidence="10">
    <location>
        <begin position="83"/>
        <end position="513"/>
    </location>
</feature>
<keyword evidence="3" id="KW-1003">Cell membrane</keyword>
<dbReference type="InterPro" id="IPR020846">
    <property type="entry name" value="MFS_dom"/>
</dbReference>
<feature type="transmembrane region" description="Helical" evidence="9">
    <location>
        <begin position="416"/>
        <end position="440"/>
    </location>
</feature>
<feature type="transmembrane region" description="Helical" evidence="9">
    <location>
        <begin position="174"/>
        <end position="196"/>
    </location>
</feature>
<dbReference type="CDD" id="cd17323">
    <property type="entry name" value="MFS_Tpo1_MDR_like"/>
    <property type="match status" value="1"/>
</dbReference>
<dbReference type="GO" id="GO:0022857">
    <property type="term" value="F:transmembrane transporter activity"/>
    <property type="evidence" value="ECO:0007669"/>
    <property type="project" value="InterPro"/>
</dbReference>
<dbReference type="PANTHER" id="PTHR23502">
    <property type="entry name" value="MAJOR FACILITATOR SUPERFAMILY"/>
    <property type="match status" value="1"/>
</dbReference>
<evidence type="ECO:0000256" key="4">
    <source>
        <dbReference type="ARBA" id="ARBA00022692"/>
    </source>
</evidence>
<evidence type="ECO:0000256" key="9">
    <source>
        <dbReference type="SAM" id="Phobius"/>
    </source>
</evidence>
<organism evidence="11 12">
    <name type="scientific">Madurella mycetomatis</name>
    <dbReference type="NCBI Taxonomy" id="100816"/>
    <lineage>
        <taxon>Eukaryota</taxon>
        <taxon>Fungi</taxon>
        <taxon>Dikarya</taxon>
        <taxon>Ascomycota</taxon>
        <taxon>Pezizomycotina</taxon>
        <taxon>Sordariomycetes</taxon>
        <taxon>Sordariomycetidae</taxon>
        <taxon>Sordariales</taxon>
        <taxon>Sordariales incertae sedis</taxon>
        <taxon>Madurella</taxon>
    </lineage>
</organism>
<name>A0A175W3H7_9PEZI</name>
<feature type="transmembrane region" description="Helical" evidence="9">
    <location>
        <begin position="447"/>
        <end position="469"/>
    </location>
</feature>
<dbReference type="SUPFAM" id="SSF103473">
    <property type="entry name" value="MFS general substrate transporter"/>
    <property type="match status" value="1"/>
</dbReference>
<evidence type="ECO:0000313" key="11">
    <source>
        <dbReference type="EMBL" id="KXX78019.1"/>
    </source>
</evidence>
<keyword evidence="12" id="KW-1185">Reference proteome</keyword>
<dbReference type="FunFam" id="1.20.1250.20:FF:000266">
    <property type="entry name" value="MFS multidrug transporter, putative"/>
    <property type="match status" value="1"/>
</dbReference>
<feature type="transmembrane region" description="Helical" evidence="9">
    <location>
        <begin position="208"/>
        <end position="229"/>
    </location>
</feature>
<feature type="transmembrane region" description="Helical" evidence="9">
    <location>
        <begin position="241"/>
        <end position="266"/>
    </location>
</feature>
<feature type="transmembrane region" description="Helical" evidence="9">
    <location>
        <begin position="390"/>
        <end position="410"/>
    </location>
</feature>
<evidence type="ECO:0000313" key="12">
    <source>
        <dbReference type="Proteomes" id="UP000078237"/>
    </source>
</evidence>
<dbReference type="Pfam" id="PF07690">
    <property type="entry name" value="MFS_1"/>
    <property type="match status" value="1"/>
</dbReference>
<feature type="transmembrane region" description="Helical" evidence="9">
    <location>
        <begin position="148"/>
        <end position="168"/>
    </location>
</feature>
<keyword evidence="2" id="KW-0813">Transport</keyword>
<dbReference type="STRING" id="100816.A0A175W3H7"/>
<feature type="compositionally biased region" description="Acidic residues" evidence="8">
    <location>
        <begin position="552"/>
        <end position="563"/>
    </location>
</feature>